<protein>
    <recommendedName>
        <fullName evidence="6">Band 7 domain-containing protein</fullName>
    </recommendedName>
</protein>
<organism evidence="7">
    <name type="scientific">Compsopogon caeruleus</name>
    <dbReference type="NCBI Taxonomy" id="31354"/>
    <lineage>
        <taxon>Eukaryota</taxon>
        <taxon>Rhodophyta</taxon>
        <taxon>Compsopogonophyceae</taxon>
        <taxon>Compsopogonales</taxon>
        <taxon>Compsopogonaceae</taxon>
        <taxon>Compsopogon</taxon>
    </lineage>
</organism>
<evidence type="ECO:0000256" key="5">
    <source>
        <dbReference type="SAM" id="Coils"/>
    </source>
</evidence>
<keyword evidence="3" id="KW-0472">Membrane</keyword>
<dbReference type="EMBL" id="HBGH01008486">
    <property type="protein sequence ID" value="CAD9232566.1"/>
    <property type="molecule type" value="Transcribed_RNA"/>
</dbReference>
<dbReference type="SUPFAM" id="SSF117892">
    <property type="entry name" value="Band 7/SPFH domain"/>
    <property type="match status" value="1"/>
</dbReference>
<feature type="coiled-coil region" evidence="5">
    <location>
        <begin position="213"/>
        <end position="244"/>
    </location>
</feature>
<name>A0A7S1XEK9_9RHOD</name>
<dbReference type="GO" id="GO:0072659">
    <property type="term" value="P:protein localization to plasma membrane"/>
    <property type="evidence" value="ECO:0007669"/>
    <property type="project" value="TreeGrafter"/>
</dbReference>
<feature type="domain" description="Band 7" evidence="6">
    <location>
        <begin position="4"/>
        <end position="186"/>
    </location>
</feature>
<dbReference type="Gene3D" id="3.30.479.30">
    <property type="entry name" value="Band 7 domain"/>
    <property type="match status" value="1"/>
</dbReference>
<evidence type="ECO:0000256" key="1">
    <source>
        <dbReference type="ARBA" id="ARBA00004370"/>
    </source>
</evidence>
<dbReference type="CDD" id="cd03399">
    <property type="entry name" value="SPFH_flotillin"/>
    <property type="match status" value="1"/>
</dbReference>
<dbReference type="InterPro" id="IPR001107">
    <property type="entry name" value="Band_7"/>
</dbReference>
<reference evidence="7" key="1">
    <citation type="submission" date="2021-01" db="EMBL/GenBank/DDBJ databases">
        <authorList>
            <person name="Corre E."/>
            <person name="Pelletier E."/>
            <person name="Niang G."/>
            <person name="Scheremetjew M."/>
            <person name="Finn R."/>
            <person name="Kale V."/>
            <person name="Holt S."/>
            <person name="Cochrane G."/>
            <person name="Meng A."/>
            <person name="Brown T."/>
            <person name="Cohen L."/>
        </authorList>
    </citation>
    <scope>NUCLEOTIDE SEQUENCE</scope>
    <source>
        <strain evidence="7">SAG 36.94</strain>
    </source>
</reference>
<comment type="similarity">
    <text evidence="2 4">Belongs to the band 7/mec-2 family. Flotillin subfamily.</text>
</comment>
<accession>A0A7S1XEK9</accession>
<sequence>MGQVHVVGPNRALLISGSGASGKQPRVIVGGRAFVPWIFQRADFLSLELRTIIIESKKSATAYGVMVSVTGVCQVKISGFRESNSGSGSPKLEKDVHAILLAGQHFIGAKKEEIEHSVASTMEGHQRSILGTLTVEELYKDRSAFSARVRELANEDLRLMGMELVSYTIATISDEEGYLDALGISQTESVKKVAQIGESVNRNEGRQRNAEEELKAQLKINEAKKKIEQSNRDVEVMQAKLKEEVNVANARADAAKLFEEAKLKQSIVEEETKQDVVRATVQVDVESEKVRRRRMELDASVRAQAEAELFKKLKEAEGIREFASAEAHRIKLIGEAEAEALRKKELVEVDMLRLKADAYKEYGQAALATRMIETMPEVARAIAAPLAKTEKIVFLGASGGSSSGPSALLSEVTKGAHIVNEGLQAITGVSLGEILKGDSSLNGLERLAMPIALNAVVANQGH</sequence>
<dbReference type="InterPro" id="IPR031905">
    <property type="entry name" value="Flotillin_C"/>
</dbReference>
<gene>
    <name evidence="7" type="ORF">CCAE0312_LOCUS4649</name>
</gene>
<evidence type="ECO:0000313" key="7">
    <source>
        <dbReference type="EMBL" id="CAD9232566.1"/>
    </source>
</evidence>
<dbReference type="InterPro" id="IPR027705">
    <property type="entry name" value="Flotillin_fam"/>
</dbReference>
<comment type="subcellular location">
    <subcellularLocation>
        <location evidence="1">Membrane</location>
    </subcellularLocation>
</comment>
<evidence type="ECO:0000256" key="3">
    <source>
        <dbReference type="ARBA" id="ARBA00023136"/>
    </source>
</evidence>
<dbReference type="GO" id="GO:0005886">
    <property type="term" value="C:plasma membrane"/>
    <property type="evidence" value="ECO:0007669"/>
    <property type="project" value="TreeGrafter"/>
</dbReference>
<dbReference type="PANTHER" id="PTHR13806:SF46">
    <property type="entry name" value="FLOTILLIN-1-RELATED"/>
    <property type="match status" value="1"/>
</dbReference>
<keyword evidence="5" id="KW-0175">Coiled coil</keyword>
<dbReference type="PANTHER" id="PTHR13806">
    <property type="entry name" value="FLOTILLIN-RELATED"/>
    <property type="match status" value="1"/>
</dbReference>
<dbReference type="SMART" id="SM00244">
    <property type="entry name" value="PHB"/>
    <property type="match status" value="1"/>
</dbReference>
<proteinExistence type="inferred from homology"/>
<evidence type="ECO:0000256" key="2">
    <source>
        <dbReference type="ARBA" id="ARBA00007161"/>
    </source>
</evidence>
<dbReference type="GO" id="GO:0002020">
    <property type="term" value="F:protease binding"/>
    <property type="evidence" value="ECO:0007669"/>
    <property type="project" value="TreeGrafter"/>
</dbReference>
<dbReference type="InterPro" id="IPR036013">
    <property type="entry name" value="Band_7/SPFH_dom_sf"/>
</dbReference>
<dbReference type="AlphaFoldDB" id="A0A7S1XEK9"/>
<dbReference type="Pfam" id="PF01145">
    <property type="entry name" value="Band_7"/>
    <property type="match status" value="1"/>
</dbReference>
<evidence type="ECO:0000259" key="6">
    <source>
        <dbReference type="SMART" id="SM00244"/>
    </source>
</evidence>
<evidence type="ECO:0000256" key="4">
    <source>
        <dbReference type="RuleBase" id="RU366054"/>
    </source>
</evidence>
<dbReference type="Pfam" id="PF15975">
    <property type="entry name" value="Flot"/>
    <property type="match status" value="1"/>
</dbReference>